<keyword evidence="2" id="KW-0812">Transmembrane</keyword>
<dbReference type="FunFam" id="2.60.40.10:FF:000257">
    <property type="entry name" value="Dyslexia-associated protein KIAA0319-like"/>
    <property type="match status" value="5"/>
</dbReference>
<evidence type="ECO:0000259" key="6">
    <source>
        <dbReference type="PROSITE" id="PS50093"/>
    </source>
</evidence>
<dbReference type="SMART" id="SM00060">
    <property type="entry name" value="FN3"/>
    <property type="match status" value="5"/>
</dbReference>
<evidence type="ECO:0000256" key="3">
    <source>
        <dbReference type="ARBA" id="ARBA00022989"/>
    </source>
</evidence>
<dbReference type="SUPFAM" id="SSF49299">
    <property type="entry name" value="PKD domain"/>
    <property type="match status" value="11"/>
</dbReference>
<dbReference type="SMART" id="SM00710">
    <property type="entry name" value="PbH1"/>
    <property type="match status" value="7"/>
</dbReference>
<keyword evidence="8" id="KW-1185">Reference proteome</keyword>
<dbReference type="InterPro" id="IPR029865">
    <property type="entry name" value="KIAA0319-like"/>
</dbReference>
<dbReference type="InterPro" id="IPR006626">
    <property type="entry name" value="PbH1"/>
</dbReference>
<dbReference type="InterPro" id="IPR022409">
    <property type="entry name" value="PKD/Chitinase_dom"/>
</dbReference>
<dbReference type="Gene3D" id="2.160.20.10">
    <property type="entry name" value="Single-stranded right-handed beta-helix, Pectin lyase-like"/>
    <property type="match status" value="1"/>
</dbReference>
<dbReference type="InterPro" id="IPR029058">
    <property type="entry name" value="AB_hydrolase_fold"/>
</dbReference>
<accession>A0A291QWQ8</accession>
<dbReference type="SUPFAM" id="SSF53474">
    <property type="entry name" value="alpha/beta-Hydrolases"/>
    <property type="match status" value="1"/>
</dbReference>
<dbReference type="Proteomes" id="UP000220133">
    <property type="component" value="Chromosome"/>
</dbReference>
<dbReference type="KEGG" id="cbae:COR50_14590"/>
<dbReference type="InterPro" id="IPR013783">
    <property type="entry name" value="Ig-like_fold"/>
</dbReference>
<dbReference type="InterPro" id="IPR000601">
    <property type="entry name" value="PKD_dom"/>
</dbReference>
<dbReference type="FunFam" id="2.60.40.10:FF:000061">
    <property type="entry name" value="Dyslexia-associated protein KIAA0319 homolog"/>
    <property type="match status" value="3"/>
</dbReference>
<evidence type="ECO:0000256" key="2">
    <source>
        <dbReference type="ARBA" id="ARBA00022692"/>
    </source>
</evidence>
<dbReference type="GO" id="GO:0031410">
    <property type="term" value="C:cytoplasmic vesicle"/>
    <property type="evidence" value="ECO:0007669"/>
    <property type="project" value="TreeGrafter"/>
</dbReference>
<evidence type="ECO:0000256" key="4">
    <source>
        <dbReference type="ARBA" id="ARBA00023136"/>
    </source>
</evidence>
<dbReference type="SMART" id="SM00089">
    <property type="entry name" value="PKD"/>
    <property type="match status" value="11"/>
</dbReference>
<dbReference type="CDD" id="cd00146">
    <property type="entry name" value="PKD"/>
    <property type="match status" value="6"/>
</dbReference>
<dbReference type="Pfam" id="PF13229">
    <property type="entry name" value="Beta_helix"/>
    <property type="match status" value="1"/>
</dbReference>
<dbReference type="EMBL" id="CP023777">
    <property type="protein sequence ID" value="ATL48293.1"/>
    <property type="molecule type" value="Genomic_DNA"/>
</dbReference>
<dbReference type="PANTHER" id="PTHR46182">
    <property type="entry name" value="FI19480P1"/>
    <property type="match status" value="1"/>
</dbReference>
<proteinExistence type="predicted"/>
<evidence type="ECO:0000256" key="5">
    <source>
        <dbReference type="ARBA" id="ARBA00023180"/>
    </source>
</evidence>
<reference evidence="7 8" key="1">
    <citation type="submission" date="2017-10" db="EMBL/GenBank/DDBJ databases">
        <title>Paenichitinophaga pekingensis gen. nov., sp. nov., isolated from activated sludge.</title>
        <authorList>
            <person name="Jin D."/>
            <person name="Kong X."/>
            <person name="Deng Y."/>
            <person name="Bai Z."/>
        </authorList>
    </citation>
    <scope>NUCLEOTIDE SEQUENCE [LARGE SCALE GENOMIC DNA]</scope>
    <source>
        <strain evidence="7 8">13</strain>
    </source>
</reference>
<dbReference type="Pfam" id="PF18962">
    <property type="entry name" value="Por_Secre_tail"/>
    <property type="match status" value="1"/>
</dbReference>
<protein>
    <recommendedName>
        <fullName evidence="6">PKD domain-containing protein</fullName>
    </recommendedName>
</protein>
<gene>
    <name evidence="7" type="ORF">COR50_14590</name>
</gene>
<feature type="domain" description="PKD" evidence="6">
    <location>
        <begin position="1588"/>
        <end position="1675"/>
    </location>
</feature>
<comment type="subcellular location">
    <subcellularLocation>
        <location evidence="1">Membrane</location>
    </subcellularLocation>
</comment>
<dbReference type="InterPro" id="IPR026444">
    <property type="entry name" value="Secre_tail"/>
</dbReference>
<dbReference type="NCBIfam" id="TIGR04183">
    <property type="entry name" value="Por_Secre_tail"/>
    <property type="match status" value="1"/>
</dbReference>
<dbReference type="InterPro" id="IPR039448">
    <property type="entry name" value="Beta_helix"/>
</dbReference>
<dbReference type="InterPro" id="IPR012334">
    <property type="entry name" value="Pectin_lyas_fold"/>
</dbReference>
<dbReference type="InterPro" id="IPR035986">
    <property type="entry name" value="PKD_dom_sf"/>
</dbReference>
<dbReference type="Pfam" id="PF22352">
    <property type="entry name" value="K319L-like_PKD"/>
    <property type="match status" value="11"/>
</dbReference>
<dbReference type="InterPro" id="IPR003961">
    <property type="entry name" value="FN3_dom"/>
</dbReference>
<keyword evidence="5" id="KW-0325">Glycoprotein</keyword>
<dbReference type="GO" id="GO:0016020">
    <property type="term" value="C:membrane"/>
    <property type="evidence" value="ECO:0007669"/>
    <property type="project" value="UniProtKB-SubCell"/>
</dbReference>
<dbReference type="Gene3D" id="2.60.40.10">
    <property type="entry name" value="Immunoglobulins"/>
    <property type="match status" value="11"/>
</dbReference>
<dbReference type="Gene3D" id="3.40.50.1820">
    <property type="entry name" value="alpha/beta hydrolase"/>
    <property type="match status" value="1"/>
</dbReference>
<sequence>MDVVLNQGLPKAIANGAKMDFVVNGKTEKLITVCPQNPDNGWTKPAMVDAILKDIISKYRIDENRIYLTGLSAGGFAVWGYVAANMTYSSKIAAIVPVSAAPIDDPSGLCNIAQNNVAVWTLCGDQDSFYGTTLDYIDRINACNPKTAPKLTTYAGMGHSSAVWDRAYSADHTYLNPNIYEWMLGFSRAGSTTPANQSPVANSGGSATVTLPANSLVLDASASSDADGSIVSFTWKQTGGPNTASISNANTSKATASGLIAGTYTFSVTVTDDDGATATASKTVTVNAASNQAPIANAGQNISLQLPTASTTLNGSGSSDPDGSISKYAWQQVSGPNTSAIASPNSASTNISGLIAGTYLYSLTVTDNQSKTATANVSVTVAEATTQPGSCDCDFEFGPDSDGGIYVDLSSRGVQPGDRVCIKAGKYKYIQFFNFSGTAAQPITFINCGGQVFVGDGGNYGINFNNAKFFKITGTGTTDKYGFVVSTTGTYLSSGFAAGKGCSDYEVDHIEISHAEAGMLCKVNPDCDPNNWYPNFEIRNIKFHDLYIHDVLGEGMYIGNTAQNGMEVTCDGVTKMIPPPRIYNVEIYNCITNNTGWDGIQLSAAPEGAYIHDNYVSNYGLENKGSQQAGIIFGGESVGSVYNNIVEKGTGNGMQIFGGDLVKVYNNLVIDAGFDGTSAGQDAILVDDKPTNYLYKGIRVYMFNNTVIRSGRAGIAFFNSKGTVGKGNLFYNNLVVAPGAGTSSSAYINISNTVDYTSGNNLNIANIADAKFVNAGGNDFHLTASSPAVDKGYNAATYGVNIDLDNNARPSGSAFDIGAYEFVSGSTPVNKPPVANAGGAITITLPDESVTLDGSASSDPDGTIKAFAWKQVSGPGTATIASPAANKTLVSKLVEGTYTFSLTVTDDDNASNTVEVKVTVNPAANKAPVANAGSDQTITLPTNTVTLDAVSSTDADGFIQTFSWQQISGPSTATFSLPNASKTPVYSLTVGTYVFEVTVTDNDGATAKDQVSVTVNPAVNKAPIANAGTDITITLPTNTASLNGEASQDQDGTVESYLWSQVAGPNTATFENKQAALTAISGLVEGTYSFQLIVTDNGGAKDTADVNVIVKPEPNKVPVADAGNDITITLPAASTTLDGSKSYDADGNIQSYTWKKVSGPSYAIANPNSAKTLISNLSAGTYVFELTVADDKGATAKDQVTVTVQSSQNTAPVANAGDDKSITLPTNSINLNGTASTDSDGSIVSYSWNKISGGNAYIVQTTAAQTAVTGLEAGTYVFELTVKDDDGATASDKVSVTVLPATNQAPVANAGADQSISLPTNSVTLNADQSSDSDGSILSYSWTKVSGGNAYINAPNSVSTSVTGLTTGTYVFELTVTDNNGATAKDQVKITVQAAANQAPVAKAGNDITITLPTNSTTLSGSQSNDPDGTIASYTWRKVSGGAVNIATPNAAVTSINGLVEGTYVFELTVKDNNGATATDNITVVVKAVSNQAPVANAGSNQSITLPNNSVTLNGTASSDPDGSIVSYSWVKISGAAITISSPSNASTQVSGLAEGEYIFELTVKDNNGASSKDQVKVTVNAVANKPPVSIPGANITISLSERSASLDGTASYDPDGSIVKYEWTILEGDPSAIISTPTAAKASINFTKVGKYTVELAVTDNGNLVAKNTIVVEVLNLDNTLEVNLFPNPAVEYIRLQIKTHTIKDATLWIYDNKGVPVIKQVIGSASDNWQGQVDVSALPAGMYFVHIVGAEGLQYKTKFVKVK</sequence>
<evidence type="ECO:0000313" key="8">
    <source>
        <dbReference type="Proteomes" id="UP000220133"/>
    </source>
</evidence>
<evidence type="ECO:0000256" key="1">
    <source>
        <dbReference type="ARBA" id="ARBA00004370"/>
    </source>
</evidence>
<dbReference type="PROSITE" id="PS50093">
    <property type="entry name" value="PKD"/>
    <property type="match status" value="2"/>
</dbReference>
<dbReference type="InterPro" id="IPR011050">
    <property type="entry name" value="Pectin_lyase_fold/virulence"/>
</dbReference>
<dbReference type="PANTHER" id="PTHR46182:SF2">
    <property type="entry name" value="FI19480P1"/>
    <property type="match status" value="1"/>
</dbReference>
<dbReference type="NCBIfam" id="NF041518">
    <property type="entry name" value="choice_anch_Q"/>
    <property type="match status" value="1"/>
</dbReference>
<evidence type="ECO:0000313" key="7">
    <source>
        <dbReference type="EMBL" id="ATL48293.1"/>
    </source>
</evidence>
<organism evidence="7 8">
    <name type="scientific">Chitinophaga caeni</name>
    <dbReference type="NCBI Taxonomy" id="2029983"/>
    <lineage>
        <taxon>Bacteria</taxon>
        <taxon>Pseudomonadati</taxon>
        <taxon>Bacteroidota</taxon>
        <taxon>Chitinophagia</taxon>
        <taxon>Chitinophagales</taxon>
        <taxon>Chitinophagaceae</taxon>
        <taxon>Chitinophaga</taxon>
    </lineage>
</organism>
<dbReference type="SUPFAM" id="SSF51126">
    <property type="entry name" value="Pectin lyase-like"/>
    <property type="match status" value="1"/>
</dbReference>
<keyword evidence="3" id="KW-1133">Transmembrane helix</keyword>
<name>A0A291QWQ8_9BACT</name>
<feature type="domain" description="PKD" evidence="6">
    <location>
        <begin position="223"/>
        <end position="293"/>
    </location>
</feature>
<keyword evidence="4" id="KW-0472">Membrane</keyword>
<dbReference type="InterPro" id="IPR059226">
    <property type="entry name" value="Choice_anch_Q_dom"/>
</dbReference>